<dbReference type="InterPro" id="IPR036086">
    <property type="entry name" value="ParB/Sulfiredoxin_sf"/>
</dbReference>
<dbReference type="OrthoDB" id="7656008at2"/>
<sequence>MAKEIDRNKLRQTLYQGHFGQSGRELEPGEPVTVTQMVLDIDQVKAYDRNPRRKVNPRYSEIKASIRAQRGLNNALEITRRPGDDLYMIRAGGNTRLQILRELHEETGDDAFRRIHCLYHPWQDDAQVLVGHLVENELRGEMTLIDKAVGLEELRAEFESEAGERLSRSEFQRRLEEVGYTVSRRLLIRFEYAATQLLPAIPEALGAGLSGGAVEDLRRLHQVIADLWTEHGYDDELLEPLWTQALQATDGPDWDVSIGREELERELATALDLPLRQVRMELETRLQRNRADGPREPKVADQPPPKQGSEEQAERNVSDDTDHGIGPAPAAPESTGSKEPIVASNDTSSGTENARETPSPSTSPSPALSTDDPEPTPLSDNHDKPEANANVGELRERSHAIAQRVARRYRLDIYMSTWDRGMGFLMDLPPPEDILREPQDPQQTRRGWVWWLLVVWSEAMDDNKSHATFPDRFELGRMLHENNHRAVHYRVGYPYLTTAATEFFSHPETPDTDFEDLMALMRICRQLARTAQRQGMDIWRDRT</sequence>
<accession>A0A1H8T0W8</accession>
<reference evidence="2 3" key="1">
    <citation type="submission" date="2016-10" db="EMBL/GenBank/DDBJ databases">
        <authorList>
            <person name="de Groot N.N."/>
        </authorList>
    </citation>
    <scope>NUCLEOTIDE SEQUENCE [LARGE SCALE GENOMIC DNA]</scope>
    <source>
        <strain evidence="2 3">CGMCC 1.6291</strain>
    </source>
</reference>
<protein>
    <submittedName>
        <fullName evidence="2">Integrating conjugative element, PFGI_1 class, ParB family protein</fullName>
    </submittedName>
</protein>
<proteinExistence type="predicted"/>
<feature type="compositionally biased region" description="Basic and acidic residues" evidence="1">
    <location>
        <begin position="308"/>
        <end position="323"/>
    </location>
</feature>
<name>A0A1H8T0W8_9GAMM</name>
<feature type="region of interest" description="Disordered" evidence="1">
    <location>
        <begin position="286"/>
        <end position="395"/>
    </location>
</feature>
<evidence type="ECO:0000313" key="3">
    <source>
        <dbReference type="Proteomes" id="UP000199657"/>
    </source>
</evidence>
<dbReference type="EMBL" id="FOEG01000003">
    <property type="protein sequence ID" value="SEO84234.1"/>
    <property type="molecule type" value="Genomic_DNA"/>
</dbReference>
<dbReference type="STRING" id="406100.SAMN04488052_103316"/>
<evidence type="ECO:0000313" key="2">
    <source>
        <dbReference type="EMBL" id="SEO84234.1"/>
    </source>
</evidence>
<dbReference type="RefSeq" id="WP_091642755.1">
    <property type="nucleotide sequence ID" value="NZ_FOEG01000003.1"/>
</dbReference>
<dbReference type="SUPFAM" id="SSF110849">
    <property type="entry name" value="ParB/Sulfiredoxin"/>
    <property type="match status" value="1"/>
</dbReference>
<dbReference type="Proteomes" id="UP000199657">
    <property type="component" value="Unassembled WGS sequence"/>
</dbReference>
<dbReference type="NCBIfam" id="TIGR03764">
    <property type="entry name" value="ICE_PFGI_1_parB"/>
    <property type="match status" value="1"/>
</dbReference>
<dbReference type="AlphaFoldDB" id="A0A1H8T0W8"/>
<keyword evidence="3" id="KW-1185">Reference proteome</keyword>
<feature type="compositionally biased region" description="Basic and acidic residues" evidence="1">
    <location>
        <begin position="286"/>
        <end position="299"/>
    </location>
</feature>
<gene>
    <name evidence="2" type="ORF">SAMN04488052_103316</name>
</gene>
<feature type="compositionally biased region" description="Low complexity" evidence="1">
    <location>
        <begin position="357"/>
        <end position="366"/>
    </location>
</feature>
<evidence type="ECO:0000256" key="1">
    <source>
        <dbReference type="SAM" id="MobiDB-lite"/>
    </source>
</evidence>
<dbReference type="InterPro" id="IPR022304">
    <property type="entry name" value="ICE_PFGI_1_ParB"/>
</dbReference>
<organism evidence="2 3">
    <name type="scientific">Aquisalimonas asiatica</name>
    <dbReference type="NCBI Taxonomy" id="406100"/>
    <lineage>
        <taxon>Bacteria</taxon>
        <taxon>Pseudomonadati</taxon>
        <taxon>Pseudomonadota</taxon>
        <taxon>Gammaproteobacteria</taxon>
        <taxon>Chromatiales</taxon>
        <taxon>Ectothiorhodospiraceae</taxon>
        <taxon>Aquisalimonas</taxon>
    </lineage>
</organism>